<feature type="binding site" evidence="5">
    <location>
        <position position="44"/>
    </location>
    <ligand>
        <name>ATP</name>
        <dbReference type="ChEBI" id="CHEBI:30616"/>
    </ligand>
</feature>
<dbReference type="PROSITE" id="PS50011">
    <property type="entry name" value="PROTEIN_KINASE_DOM"/>
    <property type="match status" value="1"/>
</dbReference>
<reference evidence="7 8" key="1">
    <citation type="submission" date="2013-05" db="EMBL/GenBank/DDBJ databases">
        <title>Genome assembly of Chondromyces apiculatus DSM 436.</title>
        <authorList>
            <person name="Sharma G."/>
            <person name="Khatri I."/>
            <person name="Kaur C."/>
            <person name="Mayilraj S."/>
            <person name="Subramanian S."/>
        </authorList>
    </citation>
    <scope>NUCLEOTIDE SEQUENCE [LARGE SCALE GENOMIC DNA]</scope>
    <source>
        <strain evidence="7 8">DSM 436</strain>
    </source>
</reference>
<dbReference type="CDD" id="cd14014">
    <property type="entry name" value="STKc_PknB_like"/>
    <property type="match status" value="1"/>
</dbReference>
<dbReference type="STRING" id="1192034.CAP_1581"/>
<evidence type="ECO:0000313" key="8">
    <source>
        <dbReference type="Proteomes" id="UP000019678"/>
    </source>
</evidence>
<dbReference type="SUPFAM" id="SSF56112">
    <property type="entry name" value="Protein kinase-like (PK-like)"/>
    <property type="match status" value="1"/>
</dbReference>
<dbReference type="PANTHER" id="PTHR43289:SF6">
    <property type="entry name" value="SERINE_THREONINE-PROTEIN KINASE NEKL-3"/>
    <property type="match status" value="1"/>
</dbReference>
<keyword evidence="2 5" id="KW-0547">Nucleotide-binding</keyword>
<organism evidence="7 8">
    <name type="scientific">Chondromyces apiculatus DSM 436</name>
    <dbReference type="NCBI Taxonomy" id="1192034"/>
    <lineage>
        <taxon>Bacteria</taxon>
        <taxon>Pseudomonadati</taxon>
        <taxon>Myxococcota</taxon>
        <taxon>Polyangia</taxon>
        <taxon>Polyangiales</taxon>
        <taxon>Polyangiaceae</taxon>
        <taxon>Chondromyces</taxon>
    </lineage>
</organism>
<dbReference type="PROSITE" id="PS00107">
    <property type="entry name" value="PROTEIN_KINASE_ATP"/>
    <property type="match status" value="1"/>
</dbReference>
<evidence type="ECO:0000256" key="4">
    <source>
        <dbReference type="ARBA" id="ARBA00022840"/>
    </source>
</evidence>
<dbReference type="InterPro" id="IPR011009">
    <property type="entry name" value="Kinase-like_dom_sf"/>
</dbReference>
<feature type="domain" description="Protein kinase" evidence="6">
    <location>
        <begin position="14"/>
        <end position="286"/>
    </location>
</feature>
<dbReference type="Proteomes" id="UP000019678">
    <property type="component" value="Unassembled WGS sequence"/>
</dbReference>
<dbReference type="OrthoDB" id="5509558at2"/>
<gene>
    <name evidence="7" type="ORF">CAP_1581</name>
</gene>
<dbReference type="eggNOG" id="COG0515">
    <property type="taxonomic scope" value="Bacteria"/>
</dbReference>
<dbReference type="GO" id="GO:0004674">
    <property type="term" value="F:protein serine/threonine kinase activity"/>
    <property type="evidence" value="ECO:0007669"/>
    <property type="project" value="UniProtKB-KW"/>
</dbReference>
<evidence type="ECO:0000256" key="1">
    <source>
        <dbReference type="ARBA" id="ARBA00022679"/>
    </source>
</evidence>
<dbReference type="Gene3D" id="3.30.200.20">
    <property type="entry name" value="Phosphorylase Kinase, domain 1"/>
    <property type="match status" value="1"/>
</dbReference>
<evidence type="ECO:0000256" key="2">
    <source>
        <dbReference type="ARBA" id="ARBA00022741"/>
    </source>
</evidence>
<evidence type="ECO:0000256" key="3">
    <source>
        <dbReference type="ARBA" id="ARBA00022777"/>
    </source>
</evidence>
<dbReference type="Gene3D" id="1.10.510.10">
    <property type="entry name" value="Transferase(Phosphotransferase) domain 1"/>
    <property type="match status" value="1"/>
</dbReference>
<dbReference type="AlphaFoldDB" id="A0A017TCA5"/>
<keyword evidence="4 5" id="KW-0067">ATP-binding</keyword>
<dbReference type="InterPro" id="IPR008271">
    <property type="entry name" value="Ser/Thr_kinase_AS"/>
</dbReference>
<name>A0A017TCA5_9BACT</name>
<evidence type="ECO:0000313" key="7">
    <source>
        <dbReference type="EMBL" id="EYF06884.1"/>
    </source>
</evidence>
<dbReference type="InterPro" id="IPR000719">
    <property type="entry name" value="Prot_kinase_dom"/>
</dbReference>
<dbReference type="Pfam" id="PF00069">
    <property type="entry name" value="Pkinase"/>
    <property type="match status" value="1"/>
</dbReference>
<dbReference type="InterPro" id="IPR017441">
    <property type="entry name" value="Protein_kinase_ATP_BS"/>
</dbReference>
<proteinExistence type="predicted"/>
<dbReference type="PROSITE" id="PS00108">
    <property type="entry name" value="PROTEIN_KINASE_ST"/>
    <property type="match status" value="1"/>
</dbReference>
<sequence>MEIFDIGDVVDDRYELLDEIGAGAHGTVFRARDLRGGDAEVALKCLHPELAANDALKARLTREARSMSALSGTSAAEVLAFGSTPKGTLYLALELLHGHDLEATLTALEARGERLPVDRLLALFAPIVTTLAAAHARGIIHRDLKPANIFVLDEPHENLGRGPVRLLDFGLAKDLAADPLTTKGAIAGSPAYIAPEVWMGKPHELDHRLDVYSLGAVIFRALAGRPPFQADTRIDLVIACMHGPRPSLRTHRPDLPEGVNAWVERALATSRDARFQDVGALWQALLDVLRT</sequence>
<keyword evidence="8" id="KW-1185">Reference proteome</keyword>
<dbReference type="EMBL" id="ASRX01000014">
    <property type="protein sequence ID" value="EYF06884.1"/>
    <property type="molecule type" value="Genomic_DNA"/>
</dbReference>
<protein>
    <submittedName>
        <fullName evidence="7">Serine/threonine protein kinase</fullName>
    </submittedName>
</protein>
<keyword evidence="3 7" id="KW-0418">Kinase</keyword>
<keyword evidence="7" id="KW-0723">Serine/threonine-protein kinase</keyword>
<evidence type="ECO:0000256" key="5">
    <source>
        <dbReference type="PROSITE-ProRule" id="PRU10141"/>
    </source>
</evidence>
<comment type="caution">
    <text evidence="7">The sequence shown here is derived from an EMBL/GenBank/DDBJ whole genome shotgun (WGS) entry which is preliminary data.</text>
</comment>
<dbReference type="SMART" id="SM00220">
    <property type="entry name" value="S_TKc"/>
    <property type="match status" value="1"/>
</dbReference>
<dbReference type="RefSeq" id="WP_044239286.1">
    <property type="nucleotide sequence ID" value="NZ_ASRX01000014.1"/>
</dbReference>
<accession>A0A017TCA5</accession>
<dbReference type="PANTHER" id="PTHR43289">
    <property type="entry name" value="MITOGEN-ACTIVATED PROTEIN KINASE KINASE KINASE 20-RELATED"/>
    <property type="match status" value="1"/>
</dbReference>
<evidence type="ECO:0000259" key="6">
    <source>
        <dbReference type="PROSITE" id="PS50011"/>
    </source>
</evidence>
<keyword evidence="1" id="KW-0808">Transferase</keyword>
<dbReference type="GO" id="GO:0005524">
    <property type="term" value="F:ATP binding"/>
    <property type="evidence" value="ECO:0007669"/>
    <property type="project" value="UniProtKB-UniRule"/>
</dbReference>